<sequence>MSLCAHLHMHECLEYEGVSLLARCAHARKDVQTEHGMNVRTQAPARVDLKEVSLSTHLNKNVSVELKGVWELLVTLLDGLHKHPNRVIKKPDVEEPDITRKMLSEGKREEKLAAEAGPDTLLLFLL</sequence>
<dbReference type="AlphaFoldDB" id="A0A7S1KJT8"/>
<proteinExistence type="predicted"/>
<name>A0A7S1KJT8_9ALVE</name>
<organism evidence="1">
    <name type="scientific">Vitrella brassicaformis</name>
    <dbReference type="NCBI Taxonomy" id="1169539"/>
    <lineage>
        <taxon>Eukaryota</taxon>
        <taxon>Sar</taxon>
        <taxon>Alveolata</taxon>
        <taxon>Colpodellida</taxon>
        <taxon>Vitrellaceae</taxon>
        <taxon>Vitrella</taxon>
    </lineage>
</organism>
<protein>
    <submittedName>
        <fullName evidence="1">Uncharacterized protein</fullName>
    </submittedName>
</protein>
<reference evidence="1" key="1">
    <citation type="submission" date="2021-01" db="EMBL/GenBank/DDBJ databases">
        <authorList>
            <person name="Corre E."/>
            <person name="Pelletier E."/>
            <person name="Niang G."/>
            <person name="Scheremetjew M."/>
            <person name="Finn R."/>
            <person name="Kale V."/>
            <person name="Holt S."/>
            <person name="Cochrane G."/>
            <person name="Meng A."/>
            <person name="Brown T."/>
            <person name="Cohen L."/>
        </authorList>
    </citation>
    <scope>NUCLEOTIDE SEQUENCE</scope>
    <source>
        <strain evidence="1">CCMP3346</strain>
    </source>
</reference>
<dbReference type="EMBL" id="HBGB01053249">
    <property type="protein sequence ID" value="CAD9076104.1"/>
    <property type="molecule type" value="Transcribed_RNA"/>
</dbReference>
<gene>
    <name evidence="1" type="ORF">VBRA1451_LOCUS31192</name>
</gene>
<evidence type="ECO:0000313" key="1">
    <source>
        <dbReference type="EMBL" id="CAD9076104.1"/>
    </source>
</evidence>
<accession>A0A7S1KJT8</accession>